<evidence type="ECO:0000313" key="2">
    <source>
        <dbReference type="EMBL" id="CEF42471.1"/>
    </source>
</evidence>
<protein>
    <submittedName>
        <fullName evidence="2">Multidrug resistance transporter HlyD/EmrA/FusE</fullName>
    </submittedName>
</protein>
<dbReference type="AlphaFoldDB" id="A0A0U5F134"/>
<dbReference type="Gene3D" id="2.40.50.100">
    <property type="match status" value="1"/>
</dbReference>
<dbReference type="KEGG" id="asz:ASN_3229"/>
<reference evidence="3" key="1">
    <citation type="submission" date="2014-09" db="EMBL/GenBank/DDBJ databases">
        <authorList>
            <person name="Illeghems K.G."/>
        </authorList>
    </citation>
    <scope>NUCLEOTIDE SEQUENCE [LARGE SCALE GENOMIC DNA]</scope>
    <source>
        <strain evidence="3">108B</strain>
    </source>
</reference>
<dbReference type="Gene3D" id="2.40.420.20">
    <property type="match status" value="1"/>
</dbReference>
<dbReference type="GO" id="GO:0015562">
    <property type="term" value="F:efflux transmembrane transporter activity"/>
    <property type="evidence" value="ECO:0007669"/>
    <property type="project" value="TreeGrafter"/>
</dbReference>
<dbReference type="RefSeq" id="WP_231948253.1">
    <property type="nucleotide sequence ID" value="NZ_LN606600.1"/>
</dbReference>
<keyword evidence="3" id="KW-1185">Reference proteome</keyword>
<dbReference type="GeneID" id="34784182"/>
<dbReference type="PANTHER" id="PTHR30469:SF15">
    <property type="entry name" value="HLYD FAMILY OF SECRETION PROTEINS"/>
    <property type="match status" value="1"/>
</dbReference>
<sequence length="364" mass="38608">MSCRTRSDVLKRVLPLIAASCLLGCKPAPSSMRRASLPAVQALTVQDASSEKSVFVGTYGTSRSIPLAPTQAGRITAISVVSGQYVHRGDILAALEDRLLLEMEEQAEGEVDAARAEVKQAAATYKRSQGLDTIGGLSSGVVEERAHSWQVAQGKYKSARAALTQAQIQVAEAKIRAPEDGRIISVTGVPGRLVGAGSEIIRLSAGEPEVHFKVPSSSSWTVGDRADVGVSVSQNSQSVHAVIKEIGAVDDSSQMQDVKLKLDHSLPLAVDSLVTIVLVPHEVSHAVRVPLTALISEDQDHAHLWGLTEEQEPHLVLRRVQIVGLRGADALVEGLTAGERIVTNNDGSFKSDEPVHVVSQASEG</sequence>
<comment type="similarity">
    <text evidence="1">Belongs to the membrane fusion protein (MFP) (TC 8.A.1) family.</text>
</comment>
<proteinExistence type="inferred from homology"/>
<gene>
    <name evidence="2" type="primary">hlyD</name>
    <name evidence="2" type="ORF">ASN_3229</name>
</gene>
<dbReference type="PATRIC" id="fig|446692.3.peg.3411"/>
<dbReference type="Gene3D" id="1.10.287.470">
    <property type="entry name" value="Helix hairpin bin"/>
    <property type="match status" value="1"/>
</dbReference>
<dbReference type="NCBIfam" id="TIGR01730">
    <property type="entry name" value="RND_mfp"/>
    <property type="match status" value="1"/>
</dbReference>
<dbReference type="Proteomes" id="UP000056109">
    <property type="component" value="Chromosome I"/>
</dbReference>
<dbReference type="GO" id="GO:1990281">
    <property type="term" value="C:efflux pump complex"/>
    <property type="evidence" value="ECO:0007669"/>
    <property type="project" value="TreeGrafter"/>
</dbReference>
<dbReference type="EMBL" id="LN606600">
    <property type="protein sequence ID" value="CEF42471.1"/>
    <property type="molecule type" value="Genomic_DNA"/>
</dbReference>
<dbReference type="SUPFAM" id="SSF111369">
    <property type="entry name" value="HlyD-like secretion proteins"/>
    <property type="match status" value="1"/>
</dbReference>
<dbReference type="PANTHER" id="PTHR30469">
    <property type="entry name" value="MULTIDRUG RESISTANCE PROTEIN MDTA"/>
    <property type="match status" value="1"/>
</dbReference>
<evidence type="ECO:0000256" key="1">
    <source>
        <dbReference type="ARBA" id="ARBA00009477"/>
    </source>
</evidence>
<dbReference type="Gene3D" id="2.40.30.170">
    <property type="match status" value="1"/>
</dbReference>
<name>A0A0U5F134_9PROT</name>
<evidence type="ECO:0000313" key="3">
    <source>
        <dbReference type="Proteomes" id="UP000056109"/>
    </source>
</evidence>
<accession>A0A0U5F134</accession>
<organism evidence="2 3">
    <name type="scientific">Acetobacter senegalensis</name>
    <dbReference type="NCBI Taxonomy" id="446692"/>
    <lineage>
        <taxon>Bacteria</taxon>
        <taxon>Pseudomonadati</taxon>
        <taxon>Pseudomonadota</taxon>
        <taxon>Alphaproteobacteria</taxon>
        <taxon>Acetobacterales</taxon>
        <taxon>Acetobacteraceae</taxon>
        <taxon>Acetobacter</taxon>
    </lineage>
</organism>
<dbReference type="InterPro" id="IPR006143">
    <property type="entry name" value="RND_pump_MFP"/>
</dbReference>